<proteinExistence type="predicted"/>
<dbReference type="GO" id="GO:0004674">
    <property type="term" value="F:protein serine/threonine kinase activity"/>
    <property type="evidence" value="ECO:0007669"/>
    <property type="project" value="UniProtKB-KW"/>
</dbReference>
<sequence length="451" mass="51218">MMEAILECFRPKVVLNRLWRSPYYAFWGKPVIRPLAKPTTQLRQFSTQWRANPRVFPGFDLSLLARENVEPGKTYEPKAIHTYPVGEQEGPLNDRYQIFTKMGYGPTATVWLALDMGKADANFVVLKIYVVQHKLRTYAKSHSPKKYPRSEYPYRQVLDKFEITGPEGKHICVVHEAPPLDPDQFHKGDKLSVNEMRETMRQHLILLDYLHTDCNTTARIYPSVDPIMYKEAYPMADTESDELTESLLPGDGMPLLADCADADYEAGLVPKHSRSPEEILRSPLDFKVDTWAAAVTVSRKMQSLNKYRELTAQNKAWDYVSSRNLISGRNEEGAFDDRVHVAELVALIGPPSPEFRKKMPLGSIFWDEEGQWTGQVPIPDRKLEGLALGEAQGEDLSGFLQWMRKALQWDPAERPTALGLMRHEWMAQESLAEEEAAGESPECASTQGSSS</sequence>
<evidence type="ECO:0000256" key="8">
    <source>
        <dbReference type="ARBA" id="ARBA00048679"/>
    </source>
</evidence>
<protein>
    <recommendedName>
        <fullName evidence="1">non-specific serine/threonine protein kinase</fullName>
        <ecNumber evidence="1">2.7.11.1</ecNumber>
    </recommendedName>
</protein>
<dbReference type="Gene3D" id="3.30.200.20">
    <property type="entry name" value="Phosphorylase Kinase, domain 1"/>
    <property type="match status" value="1"/>
</dbReference>
<evidence type="ECO:0000256" key="4">
    <source>
        <dbReference type="ARBA" id="ARBA00022741"/>
    </source>
</evidence>
<comment type="catalytic activity">
    <reaction evidence="7">
        <text>L-threonyl-[protein] + ATP = O-phospho-L-threonyl-[protein] + ADP + H(+)</text>
        <dbReference type="Rhea" id="RHEA:46608"/>
        <dbReference type="Rhea" id="RHEA-COMP:11060"/>
        <dbReference type="Rhea" id="RHEA-COMP:11605"/>
        <dbReference type="ChEBI" id="CHEBI:15378"/>
        <dbReference type="ChEBI" id="CHEBI:30013"/>
        <dbReference type="ChEBI" id="CHEBI:30616"/>
        <dbReference type="ChEBI" id="CHEBI:61977"/>
        <dbReference type="ChEBI" id="CHEBI:456216"/>
        <dbReference type="EC" id="2.7.11.1"/>
    </reaction>
</comment>
<dbReference type="SMART" id="SM00220">
    <property type="entry name" value="S_TKc"/>
    <property type="match status" value="1"/>
</dbReference>
<keyword evidence="5" id="KW-0418">Kinase</keyword>
<feature type="region of interest" description="Disordered" evidence="9">
    <location>
        <begin position="429"/>
        <end position="451"/>
    </location>
</feature>
<gene>
    <name evidence="11" type="ORF">PSALAMII_LOCUS8140</name>
</gene>
<evidence type="ECO:0000256" key="5">
    <source>
        <dbReference type="ARBA" id="ARBA00022777"/>
    </source>
</evidence>
<keyword evidence="4" id="KW-0547">Nucleotide-binding</keyword>
<dbReference type="OrthoDB" id="2414662at2759"/>
<dbReference type="InterPro" id="IPR051334">
    <property type="entry name" value="SRPK"/>
</dbReference>
<organism evidence="11 12">
    <name type="scientific">Penicillium salamii</name>
    <dbReference type="NCBI Taxonomy" id="1612424"/>
    <lineage>
        <taxon>Eukaryota</taxon>
        <taxon>Fungi</taxon>
        <taxon>Dikarya</taxon>
        <taxon>Ascomycota</taxon>
        <taxon>Pezizomycotina</taxon>
        <taxon>Eurotiomycetes</taxon>
        <taxon>Eurotiomycetidae</taxon>
        <taxon>Eurotiales</taxon>
        <taxon>Aspergillaceae</taxon>
        <taxon>Penicillium</taxon>
    </lineage>
</organism>
<dbReference type="EC" id="2.7.11.1" evidence="1"/>
<evidence type="ECO:0000256" key="1">
    <source>
        <dbReference type="ARBA" id="ARBA00012513"/>
    </source>
</evidence>
<evidence type="ECO:0000313" key="12">
    <source>
        <dbReference type="Proteomes" id="UP001152592"/>
    </source>
</evidence>
<evidence type="ECO:0000256" key="2">
    <source>
        <dbReference type="ARBA" id="ARBA00022527"/>
    </source>
</evidence>
<dbReference type="Gene3D" id="1.10.510.10">
    <property type="entry name" value="Transferase(Phosphotransferase) domain 1"/>
    <property type="match status" value="2"/>
</dbReference>
<name>A0A9W4JQV4_9EURO</name>
<evidence type="ECO:0000256" key="7">
    <source>
        <dbReference type="ARBA" id="ARBA00047899"/>
    </source>
</evidence>
<keyword evidence="3" id="KW-0808">Transferase</keyword>
<dbReference type="GO" id="GO:0000245">
    <property type="term" value="P:spliceosomal complex assembly"/>
    <property type="evidence" value="ECO:0007669"/>
    <property type="project" value="TreeGrafter"/>
</dbReference>
<evidence type="ECO:0000313" key="11">
    <source>
        <dbReference type="EMBL" id="CAG8405466.1"/>
    </source>
</evidence>
<evidence type="ECO:0000256" key="6">
    <source>
        <dbReference type="ARBA" id="ARBA00022840"/>
    </source>
</evidence>
<comment type="caution">
    <text evidence="11">The sequence shown here is derived from an EMBL/GenBank/DDBJ whole genome shotgun (WGS) entry which is preliminary data.</text>
</comment>
<accession>A0A9W4JQV4</accession>
<dbReference type="PANTHER" id="PTHR47634:SF9">
    <property type="entry name" value="PROTEIN KINASE DOMAIN-CONTAINING PROTEIN-RELATED"/>
    <property type="match status" value="1"/>
</dbReference>
<evidence type="ECO:0000259" key="10">
    <source>
        <dbReference type="PROSITE" id="PS50011"/>
    </source>
</evidence>
<dbReference type="InterPro" id="IPR011009">
    <property type="entry name" value="Kinase-like_dom_sf"/>
</dbReference>
<dbReference type="InterPro" id="IPR000719">
    <property type="entry name" value="Prot_kinase_dom"/>
</dbReference>
<dbReference type="GO" id="GO:0005524">
    <property type="term" value="F:ATP binding"/>
    <property type="evidence" value="ECO:0007669"/>
    <property type="project" value="UniProtKB-KW"/>
</dbReference>
<evidence type="ECO:0000256" key="9">
    <source>
        <dbReference type="SAM" id="MobiDB-lite"/>
    </source>
</evidence>
<evidence type="ECO:0000256" key="3">
    <source>
        <dbReference type="ARBA" id="ARBA00022679"/>
    </source>
</evidence>
<dbReference type="SUPFAM" id="SSF56112">
    <property type="entry name" value="Protein kinase-like (PK-like)"/>
    <property type="match status" value="1"/>
</dbReference>
<dbReference type="GO" id="GO:0050684">
    <property type="term" value="P:regulation of mRNA processing"/>
    <property type="evidence" value="ECO:0007669"/>
    <property type="project" value="TreeGrafter"/>
</dbReference>
<keyword evidence="6" id="KW-0067">ATP-binding</keyword>
<feature type="domain" description="Protein kinase" evidence="10">
    <location>
        <begin position="96"/>
        <end position="426"/>
    </location>
</feature>
<reference evidence="11" key="1">
    <citation type="submission" date="2021-07" db="EMBL/GenBank/DDBJ databases">
        <authorList>
            <person name="Branca A.L. A."/>
        </authorList>
    </citation>
    <scope>NUCLEOTIDE SEQUENCE</scope>
</reference>
<dbReference type="EMBL" id="CAJVPD010000260">
    <property type="protein sequence ID" value="CAG8405466.1"/>
    <property type="molecule type" value="Genomic_DNA"/>
</dbReference>
<dbReference type="PANTHER" id="PTHR47634">
    <property type="entry name" value="PROTEIN KINASE DOMAIN-CONTAINING PROTEIN-RELATED"/>
    <property type="match status" value="1"/>
</dbReference>
<dbReference type="Proteomes" id="UP001152592">
    <property type="component" value="Unassembled WGS sequence"/>
</dbReference>
<comment type="catalytic activity">
    <reaction evidence="8">
        <text>L-seryl-[protein] + ATP = O-phospho-L-seryl-[protein] + ADP + H(+)</text>
        <dbReference type="Rhea" id="RHEA:17989"/>
        <dbReference type="Rhea" id="RHEA-COMP:9863"/>
        <dbReference type="Rhea" id="RHEA-COMP:11604"/>
        <dbReference type="ChEBI" id="CHEBI:15378"/>
        <dbReference type="ChEBI" id="CHEBI:29999"/>
        <dbReference type="ChEBI" id="CHEBI:30616"/>
        <dbReference type="ChEBI" id="CHEBI:83421"/>
        <dbReference type="ChEBI" id="CHEBI:456216"/>
        <dbReference type="EC" id="2.7.11.1"/>
    </reaction>
</comment>
<dbReference type="AlphaFoldDB" id="A0A9W4JQV4"/>
<keyword evidence="2" id="KW-0723">Serine/threonine-protein kinase</keyword>
<dbReference type="PROSITE" id="PS50011">
    <property type="entry name" value="PROTEIN_KINASE_DOM"/>
    <property type="match status" value="1"/>
</dbReference>